<organism evidence="1 2">
    <name type="scientific">Helicobacter zhangjianzhongii</name>
    <dbReference type="NCBI Taxonomy" id="2974574"/>
    <lineage>
        <taxon>Bacteria</taxon>
        <taxon>Pseudomonadati</taxon>
        <taxon>Campylobacterota</taxon>
        <taxon>Epsilonproteobacteria</taxon>
        <taxon>Campylobacterales</taxon>
        <taxon>Helicobacteraceae</taxon>
        <taxon>Helicobacter</taxon>
    </lineage>
</organism>
<comment type="caution">
    <text evidence="1">The sequence shown here is derived from an EMBL/GenBank/DDBJ whole genome shotgun (WGS) entry which is preliminary data.</text>
</comment>
<keyword evidence="1" id="KW-0328">Glycosyltransferase</keyword>
<dbReference type="EC" id="2.4.-.-" evidence="1"/>
<keyword evidence="2" id="KW-1185">Reference proteome</keyword>
<evidence type="ECO:0000313" key="1">
    <source>
        <dbReference type="EMBL" id="MDL0081521.1"/>
    </source>
</evidence>
<evidence type="ECO:0000313" key="2">
    <source>
        <dbReference type="Proteomes" id="UP001173802"/>
    </source>
</evidence>
<dbReference type="EMBL" id="JANURN010000002">
    <property type="protein sequence ID" value="MDL0081521.1"/>
    <property type="molecule type" value="Genomic_DNA"/>
</dbReference>
<gene>
    <name evidence="1" type="ORF">NYG90_02305</name>
</gene>
<protein>
    <submittedName>
        <fullName evidence="1">Glycosyltransferase</fullName>
        <ecNumber evidence="1">2.4.-.-</ecNumber>
    </submittedName>
</protein>
<sequence>MPACQNLDSSTKGTRLTVCFDARALMYISRSSANRSGITLSAYQVLLALSKICEVRLFCELEFYTLCKRECAKLESLKGFSFVNRFSLVERALSYLCYQKYSICHYLRERNHPILDRAMRAVFLPFIILARYHKLGSSTLESMQSCDILFSPYYAFAKEIAALECVRFTLLHDVIPIVYEEHFRMSDIPIDKLLRQVLRQVLRQRHDFYDIADSLNVKDFYITNSAFTKADFLKHFPTRLCESHISVALLGADREIFYRDFDERKNAQIRERYHIPHNARYIFSLCSLDPRKNLIFVARNFIECIKKHNINDLVLVLGGGAWESFIGELESSFDSLGEWRSKIIRAGYVEDRHLANLFSHSLASVYLSTYEGFGLPVLESMSCGCPTIASSTTSVPEVLGSGGIALDPNDALGLQEAIYKIYSDESYARELSQRALTQASKFSWEGCAREIYNAFSHALGKWDSALGEQCGSVANFVKGTTTKVANLPQSLQSFHSPTAIPRILEEESRASSRAAQSGVAIHSLESSFAKLDSRARAVDSMDCHADKSAHNDKNNAICKKVDSRENAENVENSTQDSRIFDNKAQKVSESQAAAVEMRNRGFQGVGEGIYLGDNEQAHAVESTIYRSKPAIAVQGVAAAGFFRNATPPSPKPTPKTKEAQSLKHLHRIFFGFNGERDIYTRYLETWQQQLPDFEIRSYNASNLPLDLNPYTKALSELKDGVFLGDYYRWWLIYHYGGVYLDADIEVISGEKFRAIISELESSAYEMIIGIEDRVNGGYTSHAMAGKKGAKLAKFMCEIYENLGKLYLARKELLISPKLAQLYFLDQGEFVETKGFCGDISEPIIKCGVKIYPKDYFSPLSVGLAPVLEDLSPNTTLAHHCAGSWLESGSRFDKHKQAFKQYQPLLSDYVARSKSPRFILKTLPKRLFIKLCFPHGSRRRAWAKSLAQRLISFGLR</sequence>
<keyword evidence="1" id="KW-0808">Transferase</keyword>
<dbReference type="Proteomes" id="UP001173802">
    <property type="component" value="Unassembled WGS sequence"/>
</dbReference>
<name>A0ACC6FQP4_9HELI</name>
<reference evidence="1 2" key="1">
    <citation type="journal article" date="2023" name="Microorganisms">
        <title>Isolation and Genomic Characteristics of Cat-Borne Campylobacter felis sp. nov. and Sheep-Borne Campylobacter ovis sp. nov.</title>
        <authorList>
            <person name="Wang H."/>
            <person name="Li Y."/>
            <person name="Gu Y."/>
            <person name="Zhou G."/>
            <person name="Chen X."/>
            <person name="Zhang X."/>
            <person name="Shao Z."/>
            <person name="Zhang J."/>
            <person name="Zhang M."/>
        </authorList>
    </citation>
    <scope>NUCLEOTIDE SEQUENCE [LARGE SCALE GENOMIC DNA]</scope>
    <source>
        <strain evidence="1 2">XJK30-2</strain>
    </source>
</reference>
<proteinExistence type="predicted"/>
<accession>A0ACC6FQP4</accession>